<proteinExistence type="predicted"/>
<evidence type="ECO:0000256" key="3">
    <source>
        <dbReference type="SAM" id="MobiDB-lite"/>
    </source>
</evidence>
<keyword evidence="4" id="KW-1133">Transmembrane helix</keyword>
<gene>
    <name evidence="5" type="ORF">GOHSU_04_02280</name>
</gene>
<reference evidence="5 6" key="1">
    <citation type="submission" date="2012-12" db="EMBL/GenBank/DDBJ databases">
        <title>Whole genome shotgun sequence of Gordonia hirsuta NBRC 16056.</title>
        <authorList>
            <person name="Isaki-Nakamura S."/>
            <person name="Hosoyama A."/>
            <person name="Tsuchikane K."/>
            <person name="Katsumata H."/>
            <person name="Baba S."/>
            <person name="Yamazaki S."/>
            <person name="Fujita N."/>
        </authorList>
    </citation>
    <scope>NUCLEOTIDE SEQUENCE [LARGE SCALE GENOMIC DNA]</scope>
    <source>
        <strain evidence="5 6">NBRC 16056</strain>
    </source>
</reference>
<feature type="transmembrane region" description="Helical" evidence="4">
    <location>
        <begin position="35"/>
        <end position="55"/>
    </location>
</feature>
<keyword evidence="6" id="KW-1185">Reference proteome</keyword>
<evidence type="ECO:0000313" key="5">
    <source>
        <dbReference type="EMBL" id="GAC56358.1"/>
    </source>
</evidence>
<sequence length="189" mass="20797">MTSSDTESSTEEKGSGSPQKRRFFTRRNLVTRQSLWAVAGVCVIAVLATLTWFTATSVGDDRDRDRLDEQYLSTARHGVRSLISVNSANADEDVDRILENATGDFRSDFSSRADDFIKVVKQMDVSSEGTVNAAGIESSDEDKAVVLVSATSLVTNGAGAQEEPRVWRLRVHLVHTDDRVLIEKVDYAV</sequence>
<dbReference type="EMBL" id="BANT01000004">
    <property type="protein sequence ID" value="GAC56358.1"/>
    <property type="molecule type" value="Genomic_DNA"/>
</dbReference>
<dbReference type="PANTHER" id="PTHR37042:SF4">
    <property type="entry name" value="OUTER MEMBRANE PROTEIN RV1973"/>
    <property type="match status" value="1"/>
</dbReference>
<dbReference type="STRING" id="1121927.GOHSU_04_02280"/>
<evidence type="ECO:0000313" key="6">
    <source>
        <dbReference type="Proteomes" id="UP000053405"/>
    </source>
</evidence>
<feature type="region of interest" description="Disordered" evidence="3">
    <location>
        <begin position="1"/>
        <end position="20"/>
    </location>
</feature>
<accession>L7L8J8</accession>
<keyword evidence="4" id="KW-0812">Transmembrane</keyword>
<dbReference type="OrthoDB" id="4774723at2"/>
<evidence type="ECO:0000256" key="2">
    <source>
        <dbReference type="ARBA" id="ARBA00023136"/>
    </source>
</evidence>
<dbReference type="RefSeq" id="WP_005936410.1">
    <property type="nucleotide sequence ID" value="NZ_ATVK01000041.1"/>
</dbReference>
<dbReference type="GO" id="GO:0016020">
    <property type="term" value="C:membrane"/>
    <property type="evidence" value="ECO:0007669"/>
    <property type="project" value="UniProtKB-SubCell"/>
</dbReference>
<evidence type="ECO:0000256" key="4">
    <source>
        <dbReference type="SAM" id="Phobius"/>
    </source>
</evidence>
<name>L7L8J8_9ACTN</name>
<dbReference type="AlphaFoldDB" id="L7L8J8"/>
<evidence type="ECO:0000256" key="1">
    <source>
        <dbReference type="ARBA" id="ARBA00004370"/>
    </source>
</evidence>
<comment type="caution">
    <text evidence="5">The sequence shown here is derived from an EMBL/GenBank/DDBJ whole genome shotgun (WGS) entry which is preliminary data.</text>
</comment>
<protein>
    <submittedName>
        <fullName evidence="5">Uncharacterized protein</fullName>
    </submittedName>
</protein>
<comment type="subcellular location">
    <subcellularLocation>
        <location evidence="1">Membrane</location>
    </subcellularLocation>
</comment>
<organism evidence="5 6">
    <name type="scientific">Gordonia hirsuta DSM 44140 = NBRC 16056</name>
    <dbReference type="NCBI Taxonomy" id="1121927"/>
    <lineage>
        <taxon>Bacteria</taxon>
        <taxon>Bacillati</taxon>
        <taxon>Actinomycetota</taxon>
        <taxon>Actinomycetes</taxon>
        <taxon>Mycobacteriales</taxon>
        <taxon>Gordoniaceae</taxon>
        <taxon>Gordonia</taxon>
    </lineage>
</organism>
<dbReference type="eggNOG" id="ENOG50343EN">
    <property type="taxonomic scope" value="Bacteria"/>
</dbReference>
<dbReference type="Proteomes" id="UP000053405">
    <property type="component" value="Unassembled WGS sequence"/>
</dbReference>
<keyword evidence="2 4" id="KW-0472">Membrane</keyword>
<dbReference type="PANTHER" id="PTHR37042">
    <property type="entry name" value="OUTER MEMBRANE PROTEIN RV1973"/>
    <property type="match status" value="1"/>
</dbReference>